<dbReference type="SUPFAM" id="SSF69572">
    <property type="entry name" value="Activating enzymes of the ubiquitin-like proteins"/>
    <property type="match status" value="1"/>
</dbReference>
<dbReference type="PROSITE" id="PS00065">
    <property type="entry name" value="D_2_HYDROXYACID_DH_1"/>
    <property type="match status" value="1"/>
</dbReference>
<dbReference type="Pfam" id="PF00899">
    <property type="entry name" value="ThiF"/>
    <property type="match status" value="1"/>
</dbReference>
<keyword evidence="4" id="KW-0547">Nucleotide-binding</keyword>
<dbReference type="InterPro" id="IPR029752">
    <property type="entry name" value="D-isomer_DH_CS1"/>
</dbReference>
<dbReference type="PANTHER" id="PTHR10953:SF9">
    <property type="entry name" value="UBIQUITIN-LIKE MODIFIER-ACTIVATING ENZYME 5"/>
    <property type="match status" value="1"/>
</dbReference>
<accession>A0AAW2ZRQ3</accession>
<keyword evidence="8" id="KW-0175">Coiled coil</keyword>
<protein>
    <recommendedName>
        <fullName evidence="2">Ubiquitin-like modifier-activating enzyme 5</fullName>
    </recommendedName>
</protein>
<keyword evidence="11" id="KW-1185">Reference proteome</keyword>
<dbReference type="GO" id="GO:0071569">
    <property type="term" value="P:protein ufmylation"/>
    <property type="evidence" value="ECO:0007669"/>
    <property type="project" value="TreeGrafter"/>
</dbReference>
<feature type="coiled-coil region" evidence="8">
    <location>
        <begin position="2"/>
        <end position="29"/>
    </location>
</feature>
<dbReference type="GO" id="GO:0005524">
    <property type="term" value="F:ATP binding"/>
    <property type="evidence" value="ECO:0007669"/>
    <property type="project" value="UniProtKB-KW"/>
</dbReference>
<dbReference type="PANTHER" id="PTHR10953">
    <property type="entry name" value="UBIQUITIN-ACTIVATING ENZYME E1"/>
    <property type="match status" value="1"/>
</dbReference>
<evidence type="ECO:0000256" key="2">
    <source>
        <dbReference type="ARBA" id="ARBA00016279"/>
    </source>
</evidence>
<evidence type="ECO:0000256" key="3">
    <source>
        <dbReference type="ARBA" id="ARBA00022723"/>
    </source>
</evidence>
<dbReference type="FunFam" id="3.40.50.720:FF:000531">
    <property type="entry name" value="NAD/FAD dependent dehydrogenase, putative"/>
    <property type="match status" value="1"/>
</dbReference>
<evidence type="ECO:0000259" key="9">
    <source>
        <dbReference type="Pfam" id="PF00899"/>
    </source>
</evidence>
<keyword evidence="7" id="KW-0067">ATP-binding</keyword>
<reference evidence="10 11" key="1">
    <citation type="submission" date="2024-03" db="EMBL/GenBank/DDBJ databases">
        <title>The Acrasis kona genome and developmental transcriptomes reveal deep origins of eukaryotic multicellular pathways.</title>
        <authorList>
            <person name="Sheikh S."/>
            <person name="Fu C.-J."/>
            <person name="Brown M.W."/>
            <person name="Baldauf S.L."/>
        </authorList>
    </citation>
    <scope>NUCLEOTIDE SEQUENCE [LARGE SCALE GENOMIC DNA]</scope>
    <source>
        <strain evidence="10 11">ATCC MYA-3509</strain>
    </source>
</reference>
<name>A0AAW2ZRQ3_9EUKA</name>
<dbReference type="AlphaFoldDB" id="A0AAW2ZRQ3"/>
<keyword evidence="6" id="KW-0862">Zinc</keyword>
<sequence length="402" mass="45030">MTTQHEDDLVSLKNLVQELKLKLSKYENVETHKQRSKIEEMSSEVTDDNPYSRLMALKRMGIVENYERIKDYSVAIVGIGGVGSVTAEMLTRCGIGKLLLYDFDTVSMANMNRLFFTPDQAGMSKVDASYKTLTNINPDVEFECYQYNITTMDHFDPFLQSLSNGGKAPKKPVDLVLSCVDNFEARMSVNQACNELDIKWMESGVSEDAVSGHIQFMIPGRTACYQCAPPLIVASGVKQIKREGVCAASLPTTMGITAGLLAQNVLKYLLNFGSVGYYVGYSALTDFFPTMVVKPNPHCSNRWCMVRQEQHKDNPLSLQNTNCNVDDEEPASHADNEWGIEVVSSVQEEDDEEIARNRLQELGEGIDYAFMRSDELKPSIDTNNVVEVDGNIDELMRQLNEM</sequence>
<dbReference type="InterPro" id="IPR000594">
    <property type="entry name" value="ThiF_NAD_FAD-bd"/>
</dbReference>
<evidence type="ECO:0000256" key="1">
    <source>
        <dbReference type="ARBA" id="ARBA00005339"/>
    </source>
</evidence>
<gene>
    <name evidence="10" type="ORF">AKO1_010236</name>
</gene>
<evidence type="ECO:0000313" key="11">
    <source>
        <dbReference type="Proteomes" id="UP001431209"/>
    </source>
</evidence>
<dbReference type="Proteomes" id="UP001431209">
    <property type="component" value="Unassembled WGS sequence"/>
</dbReference>
<evidence type="ECO:0000256" key="7">
    <source>
        <dbReference type="ARBA" id="ARBA00022840"/>
    </source>
</evidence>
<dbReference type="GO" id="GO:0005829">
    <property type="term" value="C:cytosol"/>
    <property type="evidence" value="ECO:0007669"/>
    <property type="project" value="TreeGrafter"/>
</dbReference>
<evidence type="ECO:0000313" key="10">
    <source>
        <dbReference type="EMBL" id="KAL0491787.1"/>
    </source>
</evidence>
<dbReference type="EMBL" id="JAOPGA020001865">
    <property type="protein sequence ID" value="KAL0491787.1"/>
    <property type="molecule type" value="Genomic_DNA"/>
</dbReference>
<evidence type="ECO:0000256" key="8">
    <source>
        <dbReference type="SAM" id="Coils"/>
    </source>
</evidence>
<dbReference type="GO" id="GO:0046872">
    <property type="term" value="F:metal ion binding"/>
    <property type="evidence" value="ECO:0007669"/>
    <property type="project" value="UniProtKB-KW"/>
</dbReference>
<keyword evidence="5" id="KW-0833">Ubl conjugation pathway</keyword>
<dbReference type="Gene3D" id="3.40.50.720">
    <property type="entry name" value="NAD(P)-binding Rossmann-like Domain"/>
    <property type="match status" value="1"/>
</dbReference>
<keyword evidence="3" id="KW-0479">Metal-binding</keyword>
<dbReference type="InterPro" id="IPR035985">
    <property type="entry name" value="Ubiquitin-activating_enz"/>
</dbReference>
<evidence type="ECO:0000256" key="6">
    <source>
        <dbReference type="ARBA" id="ARBA00022833"/>
    </source>
</evidence>
<dbReference type="InterPro" id="IPR045886">
    <property type="entry name" value="ThiF/MoeB/HesA"/>
</dbReference>
<evidence type="ECO:0000256" key="4">
    <source>
        <dbReference type="ARBA" id="ARBA00022741"/>
    </source>
</evidence>
<evidence type="ECO:0000256" key="5">
    <source>
        <dbReference type="ARBA" id="ARBA00022786"/>
    </source>
</evidence>
<proteinExistence type="inferred from homology"/>
<comment type="similarity">
    <text evidence="1">Belongs to the ubiquitin-activating E1 family. UBA5 subfamily.</text>
</comment>
<organism evidence="10 11">
    <name type="scientific">Acrasis kona</name>
    <dbReference type="NCBI Taxonomy" id="1008807"/>
    <lineage>
        <taxon>Eukaryota</taxon>
        <taxon>Discoba</taxon>
        <taxon>Heterolobosea</taxon>
        <taxon>Tetramitia</taxon>
        <taxon>Eutetramitia</taxon>
        <taxon>Acrasidae</taxon>
        <taxon>Acrasis</taxon>
    </lineage>
</organism>
<feature type="domain" description="THIF-type NAD/FAD binding fold" evidence="9">
    <location>
        <begin position="51"/>
        <end position="300"/>
    </location>
</feature>
<comment type="caution">
    <text evidence="10">The sequence shown here is derived from an EMBL/GenBank/DDBJ whole genome shotgun (WGS) entry which is preliminary data.</text>
</comment>
<dbReference type="GO" id="GO:0071566">
    <property type="term" value="F:UFM1 activating enzyme activity"/>
    <property type="evidence" value="ECO:0007669"/>
    <property type="project" value="TreeGrafter"/>
</dbReference>
<dbReference type="CDD" id="cd00757">
    <property type="entry name" value="ThiF_MoeB_HesA_family"/>
    <property type="match status" value="1"/>
</dbReference>